<evidence type="ECO:0000259" key="1">
    <source>
        <dbReference type="Pfam" id="PF04230"/>
    </source>
</evidence>
<dbReference type="GO" id="GO:0016740">
    <property type="term" value="F:transferase activity"/>
    <property type="evidence" value="ECO:0007669"/>
    <property type="project" value="UniProtKB-KW"/>
</dbReference>
<evidence type="ECO:0000313" key="3">
    <source>
        <dbReference type="Proteomes" id="UP000031057"/>
    </source>
</evidence>
<comment type="caution">
    <text evidence="2">The sequence shown here is derived from an EMBL/GenBank/DDBJ whole genome shotgun (WGS) entry which is preliminary data.</text>
</comment>
<feature type="domain" description="Polysaccharide pyruvyl transferase" evidence="1">
    <location>
        <begin position="6"/>
        <end position="324"/>
    </location>
</feature>
<reference evidence="2 3" key="1">
    <citation type="submission" date="2014-10" db="EMBL/GenBank/DDBJ databases">
        <title>Genome sequence of Novosphingobium malaysiense MUSC 273(T).</title>
        <authorList>
            <person name="Lee L.-H."/>
        </authorList>
    </citation>
    <scope>NUCLEOTIDE SEQUENCE [LARGE SCALE GENOMIC DNA]</scope>
    <source>
        <strain evidence="2 3">MUSC 273</strain>
    </source>
</reference>
<dbReference type="OrthoDB" id="1814359at2"/>
<keyword evidence="2" id="KW-0808">Transferase</keyword>
<protein>
    <submittedName>
        <fullName evidence="2">Polysaccharide pyruvyl transferase</fullName>
    </submittedName>
</protein>
<dbReference type="STRING" id="1348853.LK12_02560"/>
<evidence type="ECO:0000313" key="2">
    <source>
        <dbReference type="EMBL" id="KHK93664.1"/>
    </source>
</evidence>
<gene>
    <name evidence="2" type="ORF">LK12_02560</name>
</gene>
<organism evidence="2 3">
    <name type="scientific">Novosphingobium malaysiense</name>
    <dbReference type="NCBI Taxonomy" id="1348853"/>
    <lineage>
        <taxon>Bacteria</taxon>
        <taxon>Pseudomonadati</taxon>
        <taxon>Pseudomonadota</taxon>
        <taxon>Alphaproteobacteria</taxon>
        <taxon>Sphingomonadales</taxon>
        <taxon>Sphingomonadaceae</taxon>
        <taxon>Novosphingobium</taxon>
    </lineage>
</organism>
<accession>A0A0B1ZW73</accession>
<dbReference type="AlphaFoldDB" id="A0A0B1ZW73"/>
<name>A0A0B1ZW73_9SPHN</name>
<proteinExistence type="predicted"/>
<dbReference type="Pfam" id="PF04230">
    <property type="entry name" value="PS_pyruv_trans"/>
    <property type="match status" value="1"/>
</dbReference>
<sequence>MKYSPNLGDGLLAECLEQALVEAGAASDTCSVDLAGRSAFATGGSSRSMQLRVLDTLPATVRHNAVRLPLAIQSRRLWRPHYRKALDGADCVVIGGGNLITDLDLNFPTKLALAVDEAARRDLPVFLYGCGVCSSWSQRGRSLLQQALSRKVIRRVFVRDERSREQWRQLVGPACDLDATVVRDPGLLAAECYRVPLRCRNVQAPLIGINVTSQLALRYHSEEPPSPLALDAWYLGLARTLVAKGCRISIFTNGSPEDRACALRLRPAFEAMGDRGTVRFPEPRTPADLTCVIASLNAVAAFRMHAVIAAYSCGVPFLALAWDPKLESFVHSVSRADWLCRPVRMSGEAAAEQLLDAMRHGLPEAQRRLTLFQARGDIAVLQNEIARAVS</sequence>
<dbReference type="Proteomes" id="UP000031057">
    <property type="component" value="Unassembled WGS sequence"/>
</dbReference>
<keyword evidence="3" id="KW-1185">Reference proteome</keyword>
<dbReference type="EMBL" id="JTDI01000001">
    <property type="protein sequence ID" value="KHK93664.1"/>
    <property type="molecule type" value="Genomic_DNA"/>
</dbReference>
<dbReference type="InterPro" id="IPR007345">
    <property type="entry name" value="Polysacch_pyruvyl_Trfase"/>
</dbReference>
<dbReference type="PANTHER" id="PTHR36836">
    <property type="entry name" value="COLANIC ACID BIOSYNTHESIS PROTEIN WCAK"/>
    <property type="match status" value="1"/>
</dbReference>
<dbReference type="PANTHER" id="PTHR36836:SF1">
    <property type="entry name" value="COLANIC ACID BIOSYNTHESIS PROTEIN WCAK"/>
    <property type="match status" value="1"/>
</dbReference>